<dbReference type="OrthoDB" id="5979489at2759"/>
<organism evidence="2 3">
    <name type="scientific">Holothuria leucospilota</name>
    <name type="common">Black long sea cucumber</name>
    <name type="synonym">Mertensiothuria leucospilota</name>
    <dbReference type="NCBI Taxonomy" id="206669"/>
    <lineage>
        <taxon>Eukaryota</taxon>
        <taxon>Metazoa</taxon>
        <taxon>Echinodermata</taxon>
        <taxon>Eleutherozoa</taxon>
        <taxon>Echinozoa</taxon>
        <taxon>Holothuroidea</taxon>
        <taxon>Aspidochirotacea</taxon>
        <taxon>Aspidochirotida</taxon>
        <taxon>Holothuriidae</taxon>
        <taxon>Holothuria</taxon>
    </lineage>
</organism>
<dbReference type="EMBL" id="JAIZAY010000002">
    <property type="protein sequence ID" value="KAJ8047712.1"/>
    <property type="molecule type" value="Genomic_DNA"/>
</dbReference>
<protein>
    <submittedName>
        <fullName evidence="2">Uncharacterized protein</fullName>
    </submittedName>
</protein>
<accession>A0A9Q1HFD8</accession>
<proteinExistence type="predicted"/>
<evidence type="ECO:0000256" key="1">
    <source>
        <dbReference type="SAM" id="MobiDB-lite"/>
    </source>
</evidence>
<feature type="region of interest" description="Disordered" evidence="1">
    <location>
        <begin position="21"/>
        <end position="45"/>
    </location>
</feature>
<evidence type="ECO:0000313" key="2">
    <source>
        <dbReference type="EMBL" id="KAJ8047712.1"/>
    </source>
</evidence>
<reference evidence="2" key="1">
    <citation type="submission" date="2021-10" db="EMBL/GenBank/DDBJ databases">
        <title>Tropical sea cucumber genome reveals ecological adaptation and Cuvierian tubules defense mechanism.</title>
        <authorList>
            <person name="Chen T."/>
        </authorList>
    </citation>
    <scope>NUCLEOTIDE SEQUENCE</scope>
    <source>
        <strain evidence="2">Nanhai2018</strain>
        <tissue evidence="2">Muscle</tissue>
    </source>
</reference>
<comment type="caution">
    <text evidence="2">The sequence shown here is derived from an EMBL/GenBank/DDBJ whole genome shotgun (WGS) entry which is preliminary data.</text>
</comment>
<keyword evidence="3" id="KW-1185">Reference proteome</keyword>
<dbReference type="AlphaFoldDB" id="A0A9Q1HFD8"/>
<evidence type="ECO:0000313" key="3">
    <source>
        <dbReference type="Proteomes" id="UP001152320"/>
    </source>
</evidence>
<dbReference type="Proteomes" id="UP001152320">
    <property type="component" value="Chromosome 2"/>
</dbReference>
<gene>
    <name evidence="2" type="ORF">HOLleu_06775</name>
</gene>
<sequence>MARYRDSCECGKSEMYPFNAPPTQNVIERGSREKTKPIAGPSIPHEFEISGTGDQYIDLEKTQLYVKCKIIKGNGDAMDGDAARNPDKLGPITYTLYSLFKRLDASLNGKEV</sequence>
<name>A0A9Q1HFD8_HOLLE</name>